<feature type="domain" description="TFIIS-type" evidence="9">
    <location>
        <begin position="68"/>
        <end position="108"/>
    </location>
</feature>
<keyword evidence="4" id="KW-0805">Transcription regulation</keyword>
<comment type="caution">
    <text evidence="11">The sequence shown here is derived from an EMBL/GenBank/DDBJ whole genome shotgun (WGS) entry which is preliminary data.</text>
</comment>
<dbReference type="InterPro" id="IPR001529">
    <property type="entry name" value="Zn_ribbon_RPB9"/>
</dbReference>
<feature type="binding site" evidence="6">
    <location>
        <position position="24"/>
    </location>
    <ligand>
        <name>Zn(2+)</name>
        <dbReference type="ChEBI" id="CHEBI:29105"/>
        <label>1</label>
    </ligand>
</feature>
<evidence type="ECO:0000256" key="7">
    <source>
        <dbReference type="PIRSR" id="PIRSR005586-2"/>
    </source>
</evidence>
<dbReference type="SMART" id="SM00440">
    <property type="entry name" value="ZnF_C2C2"/>
    <property type="match status" value="1"/>
</dbReference>
<evidence type="ECO:0000259" key="9">
    <source>
        <dbReference type="PROSITE" id="PS51133"/>
    </source>
</evidence>
<dbReference type="GO" id="GO:0006351">
    <property type="term" value="P:DNA-templated transcription"/>
    <property type="evidence" value="ECO:0007669"/>
    <property type="project" value="InterPro"/>
</dbReference>
<evidence type="ECO:0000256" key="1">
    <source>
        <dbReference type="ARBA" id="ARBA00022723"/>
    </source>
</evidence>
<reference evidence="11" key="1">
    <citation type="journal article" date="2020" name="mSystems">
        <title>Genome- and Community-Level Interaction Insights into Carbon Utilization and Element Cycling Functions of Hydrothermarchaeota in Hydrothermal Sediment.</title>
        <authorList>
            <person name="Zhou Z."/>
            <person name="Liu Y."/>
            <person name="Xu W."/>
            <person name="Pan J."/>
            <person name="Luo Z.H."/>
            <person name="Li M."/>
        </authorList>
    </citation>
    <scope>NUCLEOTIDE SEQUENCE [LARGE SCALE GENOMIC DNA]</scope>
    <source>
        <strain evidence="10">SpSt-638</strain>
        <strain evidence="11">SpSt-648</strain>
    </source>
</reference>
<dbReference type="PANTHER" id="PTHR11239:SF12">
    <property type="entry name" value="DNA-DIRECTED RNA POLYMERASE III SUBUNIT RPC10"/>
    <property type="match status" value="1"/>
</dbReference>
<comment type="similarity">
    <text evidence="5 8">Belongs to the archaeal rpoM/eukaryotic RPA12/RPB9/RPC11 RNA polymerase family.</text>
</comment>
<dbReference type="SUPFAM" id="SSF57783">
    <property type="entry name" value="Zinc beta-ribbon"/>
    <property type="match status" value="1"/>
</dbReference>
<dbReference type="PROSITE" id="PS00466">
    <property type="entry name" value="ZF_TFIIS_1"/>
    <property type="match status" value="1"/>
</dbReference>
<dbReference type="Pfam" id="PF02150">
    <property type="entry name" value="Zn_ribbon_RPB9"/>
    <property type="match status" value="1"/>
</dbReference>
<dbReference type="PIRSF" id="PIRSF005586">
    <property type="entry name" value="RNApol_RpoM"/>
    <property type="match status" value="1"/>
</dbReference>
<dbReference type="EMBL" id="DTBP01000039">
    <property type="protein sequence ID" value="HGQ74358.1"/>
    <property type="molecule type" value="Genomic_DNA"/>
</dbReference>
<evidence type="ECO:0000313" key="11">
    <source>
        <dbReference type="EMBL" id="HGQ74358.1"/>
    </source>
</evidence>
<feature type="binding site" evidence="6">
    <location>
        <position position="4"/>
    </location>
    <ligand>
        <name>Zn(2+)</name>
        <dbReference type="ChEBI" id="CHEBI:29105"/>
        <label>1</label>
    </ligand>
</feature>
<dbReference type="Gene3D" id="2.20.25.10">
    <property type="match status" value="1"/>
</dbReference>
<dbReference type="GO" id="GO:0006355">
    <property type="term" value="P:regulation of DNA-templated transcription"/>
    <property type="evidence" value="ECO:0007669"/>
    <property type="project" value="InterPro"/>
</dbReference>
<dbReference type="GO" id="GO:0003899">
    <property type="term" value="F:DNA-directed RNA polymerase activity"/>
    <property type="evidence" value="ECO:0007669"/>
    <property type="project" value="InterPro"/>
</dbReference>
<feature type="binding site" evidence="6">
    <location>
        <position position="100"/>
    </location>
    <ligand>
        <name>Zn(2+)</name>
        <dbReference type="ChEBI" id="CHEBI:29105"/>
        <label>2</label>
    </ligand>
</feature>
<dbReference type="SMART" id="SM00661">
    <property type="entry name" value="RPOL9"/>
    <property type="match status" value="1"/>
</dbReference>
<feature type="binding site" evidence="6">
    <location>
        <position position="7"/>
    </location>
    <ligand>
        <name>Zn(2+)</name>
        <dbReference type="ChEBI" id="CHEBI:29105"/>
        <label>1</label>
    </ligand>
</feature>
<dbReference type="InterPro" id="IPR006288">
    <property type="entry name" value="TFS"/>
</dbReference>
<evidence type="ECO:0000256" key="4">
    <source>
        <dbReference type="ARBA" id="ARBA00023015"/>
    </source>
</evidence>
<feature type="binding site" evidence="6">
    <location>
        <position position="75"/>
    </location>
    <ligand>
        <name>Zn(2+)</name>
        <dbReference type="ChEBI" id="CHEBI:29105"/>
        <label>2</label>
    </ligand>
</feature>
<feature type="binding site" evidence="6">
    <location>
        <position position="103"/>
    </location>
    <ligand>
        <name>Zn(2+)</name>
        <dbReference type="ChEBI" id="CHEBI:29105"/>
        <label>2</label>
    </ligand>
</feature>
<dbReference type="CDD" id="cd10511">
    <property type="entry name" value="Zn-ribbon_TFS"/>
    <property type="match status" value="1"/>
</dbReference>
<keyword evidence="2 7" id="KW-0863">Zinc-finger</keyword>
<evidence type="ECO:0000313" key="10">
    <source>
        <dbReference type="EMBL" id="HGQ59667.1"/>
    </source>
</evidence>
<dbReference type="InterPro" id="IPR012164">
    <property type="entry name" value="Rpa12/Rpb9/Rpc10/TFS"/>
</dbReference>
<organism evidence="11">
    <name type="scientific">Staphylothermus marinus</name>
    <dbReference type="NCBI Taxonomy" id="2280"/>
    <lineage>
        <taxon>Archaea</taxon>
        <taxon>Thermoproteota</taxon>
        <taxon>Thermoprotei</taxon>
        <taxon>Desulfurococcales</taxon>
        <taxon>Desulfurococcaceae</taxon>
        <taxon>Staphylothermus</taxon>
    </lineage>
</organism>
<dbReference type="NCBIfam" id="TIGR01384">
    <property type="entry name" value="TFS_arch"/>
    <property type="match status" value="1"/>
</dbReference>
<feature type="binding site" evidence="6">
    <location>
        <position position="72"/>
    </location>
    <ligand>
        <name>Zn(2+)</name>
        <dbReference type="ChEBI" id="CHEBI:29105"/>
        <label>2</label>
    </ligand>
</feature>
<dbReference type="AlphaFoldDB" id="A0A7C4JM23"/>
<feature type="zinc finger region" description="C4-type" evidence="7">
    <location>
        <begin position="4"/>
        <end position="27"/>
    </location>
</feature>
<evidence type="ECO:0000256" key="5">
    <source>
        <dbReference type="PIRNR" id="PIRNR005586"/>
    </source>
</evidence>
<evidence type="ECO:0000256" key="2">
    <source>
        <dbReference type="ARBA" id="ARBA00022771"/>
    </source>
</evidence>
<evidence type="ECO:0000256" key="6">
    <source>
        <dbReference type="PIRSR" id="PIRSR005586-1"/>
    </source>
</evidence>
<dbReference type="GO" id="GO:0003676">
    <property type="term" value="F:nucleic acid binding"/>
    <property type="evidence" value="ECO:0007669"/>
    <property type="project" value="InterPro"/>
</dbReference>
<gene>
    <name evidence="10" type="ORF">ENU09_03015</name>
    <name evidence="11" type="ORF">ENU20_04710</name>
</gene>
<dbReference type="InterPro" id="IPR001222">
    <property type="entry name" value="Znf_TFIIS"/>
</dbReference>
<keyword evidence="5 8" id="KW-0804">Transcription</keyword>
<feature type="binding site" evidence="6">
    <location>
        <position position="27"/>
    </location>
    <ligand>
        <name>Zn(2+)</name>
        <dbReference type="ChEBI" id="CHEBI:29105"/>
        <label>1</label>
    </ligand>
</feature>
<protein>
    <submittedName>
        <fullName evidence="11">Transcription factor S</fullName>
    </submittedName>
</protein>
<keyword evidence="3 6" id="KW-0862">Zinc</keyword>
<accession>A0A7C4JM23</accession>
<dbReference type="PANTHER" id="PTHR11239">
    <property type="entry name" value="DNA-DIRECTED RNA POLYMERASE"/>
    <property type="match status" value="1"/>
</dbReference>
<evidence type="ECO:0000256" key="3">
    <source>
        <dbReference type="ARBA" id="ARBA00022833"/>
    </source>
</evidence>
<evidence type="ECO:0000256" key="8">
    <source>
        <dbReference type="RuleBase" id="RU003474"/>
    </source>
</evidence>
<dbReference type="EMBL" id="DTBE01000077">
    <property type="protein sequence ID" value="HGQ59667.1"/>
    <property type="molecule type" value="Genomic_DNA"/>
</dbReference>
<sequence length="111" mass="12880">MRFCPKCGGLMKPVVVENRGVLECIKCGYRIEEKNPSSFRLSSKIKHSAREKTIVIENRVEASLPVSRDVICRKCGNTEAYYWILQTRAADEPSTRFYKCTKCGHVWREYE</sequence>
<dbReference type="GO" id="GO:0008270">
    <property type="term" value="F:zinc ion binding"/>
    <property type="evidence" value="ECO:0007669"/>
    <property type="project" value="UniProtKB-KW"/>
</dbReference>
<dbReference type="Pfam" id="PF01096">
    <property type="entry name" value="Zn_ribbon_TFIIS"/>
    <property type="match status" value="1"/>
</dbReference>
<dbReference type="PROSITE" id="PS51133">
    <property type="entry name" value="ZF_TFIIS_2"/>
    <property type="match status" value="1"/>
</dbReference>
<keyword evidence="1 6" id="KW-0479">Metal-binding</keyword>
<proteinExistence type="inferred from homology"/>
<name>A0A7C4JM23_STAMA</name>